<dbReference type="SUPFAM" id="SSF89550">
    <property type="entry name" value="PHP domain-like"/>
    <property type="match status" value="1"/>
</dbReference>
<dbReference type="InterPro" id="IPR016195">
    <property type="entry name" value="Pol/histidinol_Pase-like"/>
</dbReference>
<dbReference type="PANTHER" id="PTHR40084:SF1">
    <property type="entry name" value="PHOSPHOTRANSFERASE"/>
    <property type="match status" value="1"/>
</dbReference>
<dbReference type="Gene3D" id="3.20.20.140">
    <property type="entry name" value="Metal-dependent hydrolases"/>
    <property type="match status" value="1"/>
</dbReference>
<accession>A0A516KGK2</accession>
<dbReference type="EMBL" id="CP041666">
    <property type="protein sequence ID" value="QDP40530.1"/>
    <property type="molecule type" value="Genomic_DNA"/>
</dbReference>
<dbReference type="CDD" id="cd19067">
    <property type="entry name" value="PfuEndoQ-like"/>
    <property type="match status" value="1"/>
</dbReference>
<dbReference type="Proteomes" id="UP000315215">
    <property type="component" value="Chromosome"/>
</dbReference>
<protein>
    <submittedName>
        <fullName evidence="1">TIGR00375 family protein</fullName>
    </submittedName>
</protein>
<reference evidence="1 2" key="1">
    <citation type="submission" date="2019-07" db="EMBL/GenBank/DDBJ databases">
        <authorList>
            <person name="Li J."/>
        </authorList>
    </citation>
    <scope>NUCLEOTIDE SEQUENCE [LARGE SCALE GENOMIC DNA]</scope>
    <source>
        <strain evidence="1 2">TKL69</strain>
    </source>
</reference>
<sequence>MNSYFVDLHIHIGRNWLGKAVKITGSKSLTLSNILKESSRHKGIHMIGIIDCHSPEVLKEIHDLIQKGMAYEKKDGGIQFEDVTLLLGSEIEIYDEHCNGPIHVLAFLPTIEKMETFSNWLSYRMTNIHLSSQRFYGTGKELQFKVKELGGLFIPAHVFTPFKSLYGKGVEASLTEVFDPDLIDGIELGLSADTKMADAIAELHRYTYLSNSDAHSLAKIAREYQEMYMDHPSFKELEWALHQVNGRRVVKNFGLNPLLGKYHKTVCGQCLKQRSSSEDTCSCGTSKMIKGVSDRIEELKTATTSPERPEYFYQVPLEYIPTLGKKTLEKLLQRYGTEMDILHYRTEEELNEIASSKIVDAIMKMRKGKLSISAGGGGIYGKVNISS</sequence>
<keyword evidence="2" id="KW-1185">Reference proteome</keyword>
<organism evidence="1 2">
    <name type="scientific">Radiobacillus deserti</name>
    <dbReference type="NCBI Taxonomy" id="2594883"/>
    <lineage>
        <taxon>Bacteria</taxon>
        <taxon>Bacillati</taxon>
        <taxon>Bacillota</taxon>
        <taxon>Bacilli</taxon>
        <taxon>Bacillales</taxon>
        <taxon>Bacillaceae</taxon>
        <taxon>Radiobacillus</taxon>
    </lineage>
</organism>
<name>A0A516KGK2_9BACI</name>
<dbReference type="RefSeq" id="WP_143894190.1">
    <property type="nucleotide sequence ID" value="NZ_CP041666.1"/>
</dbReference>
<evidence type="ECO:0000313" key="1">
    <source>
        <dbReference type="EMBL" id="QDP40530.1"/>
    </source>
</evidence>
<dbReference type="KEGG" id="aqt:FN924_10220"/>
<dbReference type="AlphaFoldDB" id="A0A516KGK2"/>
<dbReference type="PANTHER" id="PTHR40084">
    <property type="entry name" value="PHOSPHOHYDROLASE, PHP FAMILY"/>
    <property type="match status" value="1"/>
</dbReference>
<evidence type="ECO:0000313" key="2">
    <source>
        <dbReference type="Proteomes" id="UP000315215"/>
    </source>
</evidence>
<dbReference type="OrthoDB" id="9810135at2"/>
<proteinExistence type="predicted"/>
<gene>
    <name evidence="1" type="ORF">FN924_10220</name>
</gene>